<proteinExistence type="predicted"/>
<name>A0A4C1TFI3_EUMVA</name>
<keyword evidence="2" id="KW-1185">Reference proteome</keyword>
<accession>A0A4C1TFI3</accession>
<evidence type="ECO:0000313" key="1">
    <source>
        <dbReference type="EMBL" id="GBP12208.1"/>
    </source>
</evidence>
<gene>
    <name evidence="1" type="ORF">EVAR_6386_1</name>
</gene>
<dbReference type="EMBL" id="BGZK01000050">
    <property type="protein sequence ID" value="GBP12208.1"/>
    <property type="molecule type" value="Genomic_DNA"/>
</dbReference>
<dbReference type="AlphaFoldDB" id="A0A4C1TFI3"/>
<comment type="caution">
    <text evidence="1">The sequence shown here is derived from an EMBL/GenBank/DDBJ whole genome shotgun (WGS) entry which is preliminary data.</text>
</comment>
<dbReference type="Proteomes" id="UP000299102">
    <property type="component" value="Unassembled WGS sequence"/>
</dbReference>
<organism evidence="1 2">
    <name type="scientific">Eumeta variegata</name>
    <name type="common">Bagworm moth</name>
    <name type="synonym">Eumeta japonica</name>
    <dbReference type="NCBI Taxonomy" id="151549"/>
    <lineage>
        <taxon>Eukaryota</taxon>
        <taxon>Metazoa</taxon>
        <taxon>Ecdysozoa</taxon>
        <taxon>Arthropoda</taxon>
        <taxon>Hexapoda</taxon>
        <taxon>Insecta</taxon>
        <taxon>Pterygota</taxon>
        <taxon>Neoptera</taxon>
        <taxon>Endopterygota</taxon>
        <taxon>Lepidoptera</taxon>
        <taxon>Glossata</taxon>
        <taxon>Ditrysia</taxon>
        <taxon>Tineoidea</taxon>
        <taxon>Psychidae</taxon>
        <taxon>Oiketicinae</taxon>
        <taxon>Eumeta</taxon>
    </lineage>
</organism>
<evidence type="ECO:0000313" key="2">
    <source>
        <dbReference type="Proteomes" id="UP000299102"/>
    </source>
</evidence>
<reference evidence="1 2" key="1">
    <citation type="journal article" date="2019" name="Commun. Biol.">
        <title>The bagworm genome reveals a unique fibroin gene that provides high tensile strength.</title>
        <authorList>
            <person name="Kono N."/>
            <person name="Nakamura H."/>
            <person name="Ohtoshi R."/>
            <person name="Tomita M."/>
            <person name="Numata K."/>
            <person name="Arakawa K."/>
        </authorList>
    </citation>
    <scope>NUCLEOTIDE SEQUENCE [LARGE SCALE GENOMIC DNA]</scope>
</reference>
<protein>
    <submittedName>
        <fullName evidence="1">Uncharacterized protein</fullName>
    </submittedName>
</protein>
<sequence length="153" mass="17229">MPQKNDEDGYALATGCDGSRVLTSFGDRENYCAWTRQIHPGTPAKRLEDKPPTSCSSIYYLHLQELLSSPVRLSQESCRVHKTRQSVPLKNYRAWVSLVSEALRLREAGSALTMVEGVKRTRYQTVADVGEVVGVINKLESFYYCNRVRASPD</sequence>